<keyword evidence="2" id="KW-1185">Reference proteome</keyword>
<evidence type="ECO:0000313" key="2">
    <source>
        <dbReference type="Proteomes" id="UP000448867"/>
    </source>
</evidence>
<reference evidence="1 2" key="1">
    <citation type="submission" date="2019-11" db="EMBL/GenBank/DDBJ databases">
        <title>Bacillus lacus genome.</title>
        <authorList>
            <person name="Allen C.J."/>
            <person name="Newman J.D."/>
        </authorList>
    </citation>
    <scope>NUCLEOTIDE SEQUENCE [LARGE SCALE GENOMIC DNA]</scope>
    <source>
        <strain evidence="1 2">KCTC 33946</strain>
    </source>
</reference>
<dbReference type="SUPFAM" id="SSF82171">
    <property type="entry name" value="DPP6 N-terminal domain-like"/>
    <property type="match status" value="1"/>
</dbReference>
<dbReference type="EMBL" id="WKKI01000035">
    <property type="protein sequence ID" value="MRX73434.1"/>
    <property type="molecule type" value="Genomic_DNA"/>
</dbReference>
<protein>
    <submittedName>
        <fullName evidence="1">Uncharacterized protein</fullName>
    </submittedName>
</protein>
<dbReference type="OrthoDB" id="2927345at2"/>
<dbReference type="Proteomes" id="UP000448867">
    <property type="component" value="Unassembled WGS sequence"/>
</dbReference>
<accession>A0A7X2J192</accession>
<organism evidence="1 2">
    <name type="scientific">Metabacillus lacus</name>
    <dbReference type="NCBI Taxonomy" id="1983721"/>
    <lineage>
        <taxon>Bacteria</taxon>
        <taxon>Bacillati</taxon>
        <taxon>Bacillota</taxon>
        <taxon>Bacilli</taxon>
        <taxon>Bacillales</taxon>
        <taxon>Bacillaceae</taxon>
        <taxon>Metabacillus</taxon>
    </lineage>
</organism>
<name>A0A7X2J192_9BACI</name>
<dbReference type="RefSeq" id="WP_154308898.1">
    <property type="nucleotide sequence ID" value="NZ_WKKI01000035.1"/>
</dbReference>
<proteinExistence type="predicted"/>
<evidence type="ECO:0000313" key="1">
    <source>
        <dbReference type="EMBL" id="MRX73434.1"/>
    </source>
</evidence>
<sequence>MFGMREIRKLQPSFQVKLSRKHRLLCHTMASKTIVYDTNSWEKTFELSKKNPGYIKFSRNNGYFYIKNTTGTIYMYNTEEFDLIKTVKSNKAYKMIEGDFGLTKDEFIILDTVQTKNGKQLALINAKDNKYQILTSFEDLNTILYYHHYVLDENSHYFTISQVDKDSDMRVNKLLKVKEETNGSVITVSTHPELSYWNSLIYNSIHQVYIVIKERNLVIVDSNFKMILNKKSIVENEQQIVGYFLHVHQSANGKFIIVTYSEQIFIIRFQGLQVIVTERVPYPCFAEFSEDDDYLLIGTWENGYVLENNLE</sequence>
<dbReference type="AlphaFoldDB" id="A0A7X2J192"/>
<gene>
    <name evidence="1" type="ORF">GJU40_14910</name>
</gene>
<comment type="caution">
    <text evidence="1">The sequence shown here is derived from an EMBL/GenBank/DDBJ whole genome shotgun (WGS) entry which is preliminary data.</text>
</comment>